<evidence type="ECO:0000313" key="6">
    <source>
        <dbReference type="EMBL" id="KAL3773957.1"/>
    </source>
</evidence>
<proteinExistence type="inferred from homology"/>
<dbReference type="Gene3D" id="3.40.1370.10">
    <property type="match status" value="1"/>
</dbReference>
<keyword evidence="2" id="KW-0689">Ribosomal protein</keyword>
<dbReference type="AlphaFoldDB" id="A0ABD3NDA0"/>
<evidence type="ECO:0000256" key="4">
    <source>
        <dbReference type="ARBA" id="ARBA00040565"/>
    </source>
</evidence>
<dbReference type="InterPro" id="IPR002136">
    <property type="entry name" value="Ribosomal_uL4"/>
</dbReference>
<dbReference type="HAMAP" id="MF_01328_B">
    <property type="entry name" value="Ribosomal_uL4_B"/>
    <property type="match status" value="1"/>
</dbReference>
<dbReference type="Proteomes" id="UP001516023">
    <property type="component" value="Unassembled WGS sequence"/>
</dbReference>
<dbReference type="GO" id="GO:0005840">
    <property type="term" value="C:ribosome"/>
    <property type="evidence" value="ECO:0007669"/>
    <property type="project" value="UniProtKB-KW"/>
</dbReference>
<protein>
    <recommendedName>
        <fullName evidence="4">Large ribosomal subunit protein uL4m</fullName>
    </recommendedName>
</protein>
<evidence type="ECO:0000313" key="7">
    <source>
        <dbReference type="Proteomes" id="UP001516023"/>
    </source>
</evidence>
<dbReference type="EMBL" id="JABMIG020000627">
    <property type="protein sequence ID" value="KAL3773957.1"/>
    <property type="molecule type" value="Genomic_DNA"/>
</dbReference>
<evidence type="ECO:0000256" key="1">
    <source>
        <dbReference type="ARBA" id="ARBA00010528"/>
    </source>
</evidence>
<organism evidence="6 7">
    <name type="scientific">Cyclotella cryptica</name>
    <dbReference type="NCBI Taxonomy" id="29204"/>
    <lineage>
        <taxon>Eukaryota</taxon>
        <taxon>Sar</taxon>
        <taxon>Stramenopiles</taxon>
        <taxon>Ochrophyta</taxon>
        <taxon>Bacillariophyta</taxon>
        <taxon>Coscinodiscophyceae</taxon>
        <taxon>Thalassiosirophycidae</taxon>
        <taxon>Stephanodiscales</taxon>
        <taxon>Stephanodiscaceae</taxon>
        <taxon>Cyclotella</taxon>
    </lineage>
</organism>
<evidence type="ECO:0000256" key="3">
    <source>
        <dbReference type="ARBA" id="ARBA00023274"/>
    </source>
</evidence>
<feature type="region of interest" description="Disordered" evidence="5">
    <location>
        <begin position="115"/>
        <end position="134"/>
    </location>
</feature>
<dbReference type="Pfam" id="PF00573">
    <property type="entry name" value="Ribosomal_L4"/>
    <property type="match status" value="1"/>
</dbReference>
<dbReference type="InterPro" id="IPR023574">
    <property type="entry name" value="Ribosomal_uL4_dom_sf"/>
</dbReference>
<keyword evidence="7" id="KW-1185">Reference proteome</keyword>
<dbReference type="InterPro" id="IPR013005">
    <property type="entry name" value="Ribosomal_uL4-like"/>
</dbReference>
<comment type="similarity">
    <text evidence="1">Belongs to the universal ribosomal protein uL4 family.</text>
</comment>
<dbReference type="GO" id="GO:1990904">
    <property type="term" value="C:ribonucleoprotein complex"/>
    <property type="evidence" value="ECO:0007669"/>
    <property type="project" value="UniProtKB-KW"/>
</dbReference>
<sequence>MSSLRAARHLITNNLSLPRHHPTVNARLLPTLSALSPAGNRATSLSSSSARGASCFSTAPHRQTAHIFELPPNLKIDPRVKSSPFYGAERVTGEGRKKGKAAPSVNAAAPVINDSVPNLDADEESVDDYSEEDQDEERVLYNLSTATKPKFAIPLPQRLHVDIHNLATSDSIGTLHLSPQTFGLSPVRVDILHRVVVWQRNKKRGKRNAGARTKTVSEVSGSGRKVRRQKGMGMARAGHSRPAHWRGGAKAHGPKGAVTDYTTKLNKKVRKLGVRHALSQKLLEGNLVVLGDMNLESHKTRRLEEMLVRFGVGKYGSSALFIDEAEDASADYNDGEGDEGKQSGIIYGGLNVNFKVASGNLHKIKVLNQLGCNVYDMLKFEKLFLTLSAVRALEERLEKDL</sequence>
<dbReference type="NCBIfam" id="TIGR03953">
    <property type="entry name" value="rplD_bact"/>
    <property type="match status" value="1"/>
</dbReference>
<dbReference type="PANTHER" id="PTHR10746">
    <property type="entry name" value="50S RIBOSOMAL PROTEIN L4"/>
    <property type="match status" value="1"/>
</dbReference>
<dbReference type="PANTHER" id="PTHR10746:SF6">
    <property type="entry name" value="LARGE RIBOSOMAL SUBUNIT PROTEIN UL4M"/>
    <property type="match status" value="1"/>
</dbReference>
<name>A0ABD3NDA0_9STRA</name>
<dbReference type="SUPFAM" id="SSF52166">
    <property type="entry name" value="Ribosomal protein L4"/>
    <property type="match status" value="1"/>
</dbReference>
<gene>
    <name evidence="6" type="ORF">HJC23_003550</name>
</gene>
<accession>A0ABD3NDA0</accession>
<feature type="compositionally biased region" description="Acidic residues" evidence="5">
    <location>
        <begin position="120"/>
        <end position="134"/>
    </location>
</feature>
<evidence type="ECO:0000256" key="2">
    <source>
        <dbReference type="ARBA" id="ARBA00022980"/>
    </source>
</evidence>
<comment type="caution">
    <text evidence="6">The sequence shown here is derived from an EMBL/GenBank/DDBJ whole genome shotgun (WGS) entry which is preliminary data.</text>
</comment>
<feature type="region of interest" description="Disordered" evidence="5">
    <location>
        <begin position="218"/>
        <end position="258"/>
    </location>
</feature>
<feature type="compositionally biased region" description="Basic residues" evidence="5">
    <location>
        <begin position="238"/>
        <end position="253"/>
    </location>
</feature>
<evidence type="ECO:0000256" key="5">
    <source>
        <dbReference type="SAM" id="MobiDB-lite"/>
    </source>
</evidence>
<reference evidence="6 7" key="1">
    <citation type="journal article" date="2020" name="G3 (Bethesda)">
        <title>Improved Reference Genome for Cyclotella cryptica CCMP332, a Model for Cell Wall Morphogenesis, Salinity Adaptation, and Lipid Production in Diatoms (Bacillariophyta).</title>
        <authorList>
            <person name="Roberts W.R."/>
            <person name="Downey K.M."/>
            <person name="Ruck E.C."/>
            <person name="Traller J.C."/>
            <person name="Alverson A.J."/>
        </authorList>
    </citation>
    <scope>NUCLEOTIDE SEQUENCE [LARGE SCALE GENOMIC DNA]</scope>
    <source>
        <strain evidence="6 7">CCMP332</strain>
    </source>
</reference>
<keyword evidence="3" id="KW-0687">Ribonucleoprotein</keyword>